<dbReference type="Proteomes" id="UP000240883">
    <property type="component" value="Unassembled WGS sequence"/>
</dbReference>
<reference evidence="2 3" key="1">
    <citation type="journal article" date="2018" name="Front. Microbiol.">
        <title>Genome-Wide Analysis of Corynespora cassiicola Leaf Fall Disease Putative Effectors.</title>
        <authorList>
            <person name="Lopez D."/>
            <person name="Ribeiro S."/>
            <person name="Label P."/>
            <person name="Fumanal B."/>
            <person name="Venisse J.S."/>
            <person name="Kohler A."/>
            <person name="de Oliveira R.R."/>
            <person name="Labutti K."/>
            <person name="Lipzen A."/>
            <person name="Lail K."/>
            <person name="Bauer D."/>
            <person name="Ohm R.A."/>
            <person name="Barry K.W."/>
            <person name="Spatafora J."/>
            <person name="Grigoriev I.V."/>
            <person name="Martin F.M."/>
            <person name="Pujade-Renaud V."/>
        </authorList>
    </citation>
    <scope>NUCLEOTIDE SEQUENCE [LARGE SCALE GENOMIC DNA]</scope>
    <source>
        <strain evidence="2 3">Philippines</strain>
    </source>
</reference>
<feature type="region of interest" description="Disordered" evidence="1">
    <location>
        <begin position="163"/>
        <end position="190"/>
    </location>
</feature>
<keyword evidence="3" id="KW-1185">Reference proteome</keyword>
<evidence type="ECO:0000256" key="1">
    <source>
        <dbReference type="SAM" id="MobiDB-lite"/>
    </source>
</evidence>
<proteinExistence type="predicted"/>
<feature type="region of interest" description="Disordered" evidence="1">
    <location>
        <begin position="77"/>
        <end position="105"/>
    </location>
</feature>
<name>A0A2T2NEU8_CORCC</name>
<feature type="compositionally biased region" description="Pro residues" evidence="1">
    <location>
        <begin position="170"/>
        <end position="179"/>
    </location>
</feature>
<gene>
    <name evidence="2" type="ORF">BS50DRAFT_93651</name>
</gene>
<feature type="region of interest" description="Disordered" evidence="1">
    <location>
        <begin position="205"/>
        <end position="232"/>
    </location>
</feature>
<evidence type="ECO:0000313" key="2">
    <source>
        <dbReference type="EMBL" id="PSN63961.1"/>
    </source>
</evidence>
<accession>A0A2T2NEU8</accession>
<evidence type="ECO:0000313" key="3">
    <source>
        <dbReference type="Proteomes" id="UP000240883"/>
    </source>
</evidence>
<feature type="compositionally biased region" description="Polar residues" evidence="1">
    <location>
        <begin position="223"/>
        <end position="232"/>
    </location>
</feature>
<feature type="region of interest" description="Disordered" evidence="1">
    <location>
        <begin position="1"/>
        <end position="25"/>
    </location>
</feature>
<feature type="compositionally biased region" description="Polar residues" evidence="1">
    <location>
        <begin position="77"/>
        <end position="88"/>
    </location>
</feature>
<protein>
    <submittedName>
        <fullName evidence="2">Uncharacterized protein</fullName>
    </submittedName>
</protein>
<organism evidence="2 3">
    <name type="scientific">Corynespora cassiicola Philippines</name>
    <dbReference type="NCBI Taxonomy" id="1448308"/>
    <lineage>
        <taxon>Eukaryota</taxon>
        <taxon>Fungi</taxon>
        <taxon>Dikarya</taxon>
        <taxon>Ascomycota</taxon>
        <taxon>Pezizomycotina</taxon>
        <taxon>Dothideomycetes</taxon>
        <taxon>Pleosporomycetidae</taxon>
        <taxon>Pleosporales</taxon>
        <taxon>Corynesporascaceae</taxon>
        <taxon>Corynespora</taxon>
    </lineage>
</organism>
<dbReference type="AlphaFoldDB" id="A0A2T2NEU8"/>
<sequence>MGSGEKTEYTDLNESPTPRSRPRPKKNSNYCTICHYLCECRAPKAEEIRQTQEQNKKKAMYASKPLFSLHTRLTTSAPSCAERVTSSRPAHLPRDDSRQRKTSQAHAAALHLRTCLLSPIYTPHRPNQKDRNLTLRVRSEPASSIATTAARGAIGCPSHALLPHTVQSRTPPPIKPLAPHPHARGKRSSLDQVPAHLALAPSCAALNGTQGPMPASMHIDPLSRSQPSRPAV</sequence>
<dbReference type="EMBL" id="KZ678139">
    <property type="protein sequence ID" value="PSN63961.1"/>
    <property type="molecule type" value="Genomic_DNA"/>
</dbReference>